<reference evidence="2 3" key="1">
    <citation type="journal article" date="2013" name="Proc. Natl. Acad. Sci. U.S.A.">
        <title>The king cobra genome reveals dynamic gene evolution and adaptation in the snake venom system.</title>
        <authorList>
            <person name="Vonk F.J."/>
            <person name="Casewell N.R."/>
            <person name="Henkel C.V."/>
            <person name="Heimberg A.M."/>
            <person name="Jansen H.J."/>
            <person name="McCleary R.J."/>
            <person name="Kerkkamp H.M."/>
            <person name="Vos R.A."/>
            <person name="Guerreiro I."/>
            <person name="Calvete J.J."/>
            <person name="Wuster W."/>
            <person name="Woods A.E."/>
            <person name="Logan J.M."/>
            <person name="Harrison R.A."/>
            <person name="Castoe T.A."/>
            <person name="de Koning A.P."/>
            <person name="Pollock D.D."/>
            <person name="Yandell M."/>
            <person name="Calderon D."/>
            <person name="Renjifo C."/>
            <person name="Currier R.B."/>
            <person name="Salgado D."/>
            <person name="Pla D."/>
            <person name="Sanz L."/>
            <person name="Hyder A.S."/>
            <person name="Ribeiro J.M."/>
            <person name="Arntzen J.W."/>
            <person name="van den Thillart G.E."/>
            <person name="Boetzer M."/>
            <person name="Pirovano W."/>
            <person name="Dirks R.P."/>
            <person name="Spaink H.P."/>
            <person name="Duboule D."/>
            <person name="McGlinn E."/>
            <person name="Kini R.M."/>
            <person name="Richardson M.K."/>
        </authorList>
    </citation>
    <scope>NUCLEOTIDE SEQUENCE</scope>
    <source>
        <tissue evidence="2">Blood</tissue>
    </source>
</reference>
<keyword evidence="3" id="KW-1185">Reference proteome</keyword>
<dbReference type="InterPro" id="IPR011029">
    <property type="entry name" value="DEATH-like_dom_sf"/>
</dbReference>
<dbReference type="OrthoDB" id="5973910at2759"/>
<name>V8NAI8_OPHHA</name>
<gene>
    <name evidence="2" type="primary">UNC5D</name>
    <name evidence="2" type="ORF">L345_15709</name>
</gene>
<proteinExistence type="predicted"/>
<dbReference type="Gene3D" id="1.10.533.10">
    <property type="entry name" value="Death Domain, Fas"/>
    <property type="match status" value="1"/>
</dbReference>
<dbReference type="GO" id="GO:0007411">
    <property type="term" value="P:axon guidance"/>
    <property type="evidence" value="ECO:0007669"/>
    <property type="project" value="TreeGrafter"/>
</dbReference>
<dbReference type="GO" id="GO:0005042">
    <property type="term" value="F:netrin receptor activity"/>
    <property type="evidence" value="ECO:0007669"/>
    <property type="project" value="InterPro"/>
</dbReference>
<dbReference type="InterPro" id="IPR037936">
    <property type="entry name" value="UNC5A-D"/>
</dbReference>
<dbReference type="PANTHER" id="PTHR12582:SF5">
    <property type="entry name" value="NETRIN RECEPTOR UNC5D"/>
    <property type="match status" value="1"/>
</dbReference>
<dbReference type="GO" id="GO:0016020">
    <property type="term" value="C:membrane"/>
    <property type="evidence" value="ECO:0007669"/>
    <property type="project" value="InterPro"/>
</dbReference>
<dbReference type="EMBL" id="AZIM01006575">
    <property type="protein sequence ID" value="ETE58567.1"/>
    <property type="molecule type" value="Genomic_DNA"/>
</dbReference>
<sequence length="161" mass="18078">DVISGERHQGGQLLEEPKLLHFKGNTFSLQISVLDIPPFLWRIKPFTACQNERETITFFSHDDNNFPVQMGPQAFKIPYSIRQRICATFDTPSAKGKDWQMLAQKNSINRSFRPHPCSGQLSQPAIQLTGQLNSIVWSAPLSPPLSSTITFPIALCTALRL</sequence>
<dbReference type="Proteomes" id="UP000018936">
    <property type="component" value="Unassembled WGS sequence"/>
</dbReference>
<feature type="non-terminal residue" evidence="2">
    <location>
        <position position="1"/>
    </location>
</feature>
<comment type="caution">
    <text evidence="2">The sequence shown here is derived from an EMBL/GenBank/DDBJ whole genome shotgun (WGS) entry which is preliminary data.</text>
</comment>
<accession>V8NAI8</accession>
<feature type="domain" description="UPA" evidence="1">
    <location>
        <begin position="1"/>
        <end position="51"/>
    </location>
</feature>
<dbReference type="SUPFAM" id="SSF47986">
    <property type="entry name" value="DEATH domain"/>
    <property type="match status" value="1"/>
</dbReference>
<dbReference type="PANTHER" id="PTHR12582">
    <property type="entry name" value="NETRIN RECEPTOR UNC5"/>
    <property type="match status" value="1"/>
</dbReference>
<evidence type="ECO:0000313" key="2">
    <source>
        <dbReference type="EMBL" id="ETE58567.1"/>
    </source>
</evidence>
<evidence type="ECO:0000259" key="1">
    <source>
        <dbReference type="Pfam" id="PF17217"/>
    </source>
</evidence>
<dbReference type="AlphaFoldDB" id="V8NAI8"/>
<protein>
    <submittedName>
        <fullName evidence="2">Netrin receptor UNC5D</fullName>
    </submittedName>
</protein>
<dbReference type="InterPro" id="IPR033772">
    <property type="entry name" value="UPA"/>
</dbReference>
<dbReference type="Pfam" id="PF17217">
    <property type="entry name" value="UPA"/>
    <property type="match status" value="1"/>
</dbReference>
<keyword evidence="2" id="KW-0675">Receptor</keyword>
<organism evidence="2 3">
    <name type="scientific">Ophiophagus hannah</name>
    <name type="common">King cobra</name>
    <name type="synonym">Naja hannah</name>
    <dbReference type="NCBI Taxonomy" id="8665"/>
    <lineage>
        <taxon>Eukaryota</taxon>
        <taxon>Metazoa</taxon>
        <taxon>Chordata</taxon>
        <taxon>Craniata</taxon>
        <taxon>Vertebrata</taxon>
        <taxon>Euteleostomi</taxon>
        <taxon>Lepidosauria</taxon>
        <taxon>Squamata</taxon>
        <taxon>Bifurcata</taxon>
        <taxon>Unidentata</taxon>
        <taxon>Episquamata</taxon>
        <taxon>Toxicofera</taxon>
        <taxon>Serpentes</taxon>
        <taxon>Colubroidea</taxon>
        <taxon>Elapidae</taxon>
        <taxon>Elapinae</taxon>
        <taxon>Ophiophagus</taxon>
    </lineage>
</organism>
<evidence type="ECO:0000313" key="3">
    <source>
        <dbReference type="Proteomes" id="UP000018936"/>
    </source>
</evidence>